<sequence>MSMNKLMEFRTTYLRAIAKAWAEPAFEDKLIESPTGTLLDYFGFDWGSWQNACTLHIVSAGRSARPGDTTGDGLPPGRFEWIGDEWVWSKNLLDTLTMYLPLTAPSAGAAERAMALADYYGQRASLFDDDWGTEYGPAGKKPILITPALGSQSGTPIGGFVPADQGFEAFKVVLLAAIAKAWASDDFKQMLLIDCAAALRTIRGYRLPWNMNLCVMNDDGARWTKPDASSDPPSKGQSYWTFSRPHALTLYLPTAPSDESAEPVALAVYNATGAEYPFTCCC</sequence>
<dbReference type="Proteomes" id="UP000295497">
    <property type="component" value="Chromosome"/>
</dbReference>
<accession>A0A4P2QF10</accession>
<reference evidence="1 2" key="1">
    <citation type="submission" date="2015-09" db="EMBL/GenBank/DDBJ databases">
        <title>Sorangium comparison.</title>
        <authorList>
            <person name="Zaburannyi N."/>
            <person name="Bunk B."/>
            <person name="Overmann J."/>
            <person name="Mueller R."/>
        </authorList>
    </citation>
    <scope>NUCLEOTIDE SEQUENCE [LARGE SCALE GENOMIC DNA]</scope>
    <source>
        <strain evidence="1 2">So ce836</strain>
    </source>
</reference>
<dbReference type="InterPro" id="IPR036648">
    <property type="entry name" value="CN_Hdrase_a/SCN_Hdrase_g_sf"/>
</dbReference>
<dbReference type="AlphaFoldDB" id="A0A4P2QF10"/>
<dbReference type="GO" id="GO:0046914">
    <property type="term" value="F:transition metal ion binding"/>
    <property type="evidence" value="ECO:0007669"/>
    <property type="project" value="InterPro"/>
</dbReference>
<evidence type="ECO:0000313" key="2">
    <source>
        <dbReference type="Proteomes" id="UP000295497"/>
    </source>
</evidence>
<dbReference type="SUPFAM" id="SSF56209">
    <property type="entry name" value="Nitrile hydratase alpha chain"/>
    <property type="match status" value="1"/>
</dbReference>
<dbReference type="EMBL" id="CP012672">
    <property type="protein sequence ID" value="AUX28405.1"/>
    <property type="molecule type" value="Genomic_DNA"/>
</dbReference>
<dbReference type="InterPro" id="IPR022261">
    <property type="entry name" value="RNP_Burkhold"/>
</dbReference>
<proteinExistence type="predicted"/>
<dbReference type="RefSeq" id="WP_129572763.1">
    <property type="nucleotide sequence ID" value="NZ_CP012672.1"/>
</dbReference>
<evidence type="ECO:0000313" key="1">
    <source>
        <dbReference type="EMBL" id="AUX28405.1"/>
    </source>
</evidence>
<organism evidence="1 2">
    <name type="scientific">Sorangium cellulosum</name>
    <name type="common">Polyangium cellulosum</name>
    <dbReference type="NCBI Taxonomy" id="56"/>
    <lineage>
        <taxon>Bacteria</taxon>
        <taxon>Pseudomonadati</taxon>
        <taxon>Myxococcota</taxon>
        <taxon>Polyangia</taxon>
        <taxon>Polyangiales</taxon>
        <taxon>Polyangiaceae</taxon>
        <taxon>Sorangium</taxon>
    </lineage>
</organism>
<protein>
    <submittedName>
        <fullName evidence="1">Uncharacterized protein</fullName>
    </submittedName>
</protein>
<name>A0A4P2QF10_SORCE</name>
<gene>
    <name evidence="1" type="ORF">SOCE836_004750</name>
</gene>
<dbReference type="NCBIfam" id="TIGR03795">
    <property type="entry name" value="RNP_Burkhold"/>
    <property type="match status" value="2"/>
</dbReference>
<dbReference type="GO" id="GO:0003824">
    <property type="term" value="F:catalytic activity"/>
    <property type="evidence" value="ECO:0007669"/>
    <property type="project" value="InterPro"/>
</dbReference>